<keyword evidence="3" id="KW-1185">Reference proteome</keyword>
<gene>
    <name evidence="2" type="ORF">HYG81_07405</name>
</gene>
<dbReference type="Proteomes" id="UP000510869">
    <property type="component" value="Chromosome"/>
</dbReference>
<dbReference type="GeneID" id="56143020"/>
<evidence type="ECO:0000313" key="3">
    <source>
        <dbReference type="Proteomes" id="UP000510869"/>
    </source>
</evidence>
<feature type="region of interest" description="Disordered" evidence="1">
    <location>
        <begin position="121"/>
        <end position="144"/>
    </location>
</feature>
<dbReference type="OrthoDB" id="186005at2157"/>
<sequence>MATDDTAPEAAAESDPATALSETELEALHEVELGLEWAQRAQGCLLEFHHATGHGMDHLSQAEELLRAAGRDDLADAIRTDLLPHGVVDEDRWSYDVLENFQESLLAETRSLERRVRRELADGERHVRERRQEREWKRRADEPY</sequence>
<dbReference type="AlphaFoldDB" id="A0A7D6CRH3"/>
<reference evidence="2 3" key="1">
    <citation type="submission" date="2020-07" db="EMBL/GenBank/DDBJ databases">
        <title>Natrinema (YPL30) sp. nov. and Haloterrigena xxxxxx (YPL8) sp. nov., isolated from a salt mine.</title>
        <authorList>
            <person name="Cui H."/>
        </authorList>
    </citation>
    <scope>NUCLEOTIDE SEQUENCE [LARGE SCALE GENOMIC DNA]</scope>
    <source>
        <strain evidence="2 3">YPL13</strain>
    </source>
</reference>
<dbReference type="EMBL" id="CP059154">
    <property type="protein sequence ID" value="QLK27416.1"/>
    <property type="molecule type" value="Genomic_DNA"/>
</dbReference>
<proteinExistence type="predicted"/>
<organism evidence="2 3">
    <name type="scientific">Natrinema zhouii</name>
    <dbReference type="NCBI Taxonomy" id="1710539"/>
    <lineage>
        <taxon>Archaea</taxon>
        <taxon>Methanobacteriati</taxon>
        <taxon>Methanobacteriota</taxon>
        <taxon>Stenosarchaea group</taxon>
        <taxon>Halobacteria</taxon>
        <taxon>Halobacteriales</taxon>
        <taxon>Natrialbaceae</taxon>
        <taxon>Natrinema</taxon>
    </lineage>
</organism>
<protein>
    <submittedName>
        <fullName evidence="2">Uncharacterized protein</fullName>
    </submittedName>
</protein>
<dbReference type="KEGG" id="nay:HYG81_07405"/>
<name>A0A7D6CRH3_9EURY</name>
<evidence type="ECO:0000313" key="2">
    <source>
        <dbReference type="EMBL" id="QLK27416.1"/>
    </source>
</evidence>
<dbReference type="RefSeq" id="WP_180842577.1">
    <property type="nucleotide sequence ID" value="NZ_CP059154.1"/>
</dbReference>
<accession>A0A7D6CRH3</accession>
<evidence type="ECO:0000256" key="1">
    <source>
        <dbReference type="SAM" id="MobiDB-lite"/>
    </source>
</evidence>